<comment type="caution">
    <text evidence="10">The sequence shown here is derived from an EMBL/GenBank/DDBJ whole genome shotgun (WGS) entry which is preliminary data.</text>
</comment>
<protein>
    <recommendedName>
        <fullName evidence="7">tRNA (guanosine(18)-2'-O)-methyltransferase</fullName>
        <ecNumber evidence="7">2.1.1.34</ecNumber>
    </recommendedName>
    <alternativeName>
        <fullName evidence="7">tRNA [Gm18] methyltransferase</fullName>
    </alternativeName>
</protein>
<dbReference type="NCBIfam" id="NF008295">
    <property type="entry name" value="PRK11081.1"/>
    <property type="match status" value="1"/>
</dbReference>
<dbReference type="HAMAP" id="MF_02060">
    <property type="entry name" value="tRNA_methyltr_TrmH"/>
    <property type="match status" value="1"/>
</dbReference>
<reference evidence="10 11" key="1">
    <citation type="submission" date="2019-04" db="EMBL/GenBank/DDBJ databases">
        <title>Natronospirillum operosus gen. nov., sp. nov., a haloalkaliphilic satellite isolated from decaying biomass of laboratory culture of cyanobacterium Geitlerinema sp. and proposal of Natronospirillaceae fam. nov. and Saccharospirillaceae fam. nov.</title>
        <authorList>
            <person name="Kevbrin V."/>
            <person name="Boltyanskaya Y."/>
            <person name="Koziaeva V."/>
            <person name="Grouzdev D.S."/>
            <person name="Park M."/>
            <person name="Cho J."/>
        </authorList>
    </citation>
    <scope>NUCLEOTIDE SEQUENCE [LARGE SCALE GENOMIC DNA]</scope>
    <source>
        <strain evidence="10 11">G-116</strain>
    </source>
</reference>
<proteinExistence type="inferred from homology"/>
<dbReference type="InterPro" id="IPR029026">
    <property type="entry name" value="tRNA_m1G_MTases_N"/>
</dbReference>
<gene>
    <name evidence="7 10" type="primary">trmH</name>
    <name evidence="10" type="ORF">E4656_05595</name>
</gene>
<dbReference type="InterPro" id="IPR033671">
    <property type="entry name" value="TrmH"/>
</dbReference>
<evidence type="ECO:0000256" key="7">
    <source>
        <dbReference type="HAMAP-Rule" id="MF_02060"/>
    </source>
</evidence>
<evidence type="ECO:0000313" key="10">
    <source>
        <dbReference type="EMBL" id="TGG95873.1"/>
    </source>
</evidence>
<dbReference type="InterPro" id="IPR022724">
    <property type="entry name" value="rRNA_MeTrfase_SpoU_C"/>
</dbReference>
<dbReference type="InterPro" id="IPR029028">
    <property type="entry name" value="Alpha/beta_knot_MTases"/>
</dbReference>
<dbReference type="PANTHER" id="PTHR43453:SF1">
    <property type="entry name" value="TRNA_RRNA METHYLTRANSFERASE SPOU TYPE DOMAIN-CONTAINING PROTEIN"/>
    <property type="match status" value="1"/>
</dbReference>
<feature type="binding site" evidence="7">
    <location>
        <position position="140"/>
    </location>
    <ligand>
        <name>S-adenosyl-L-methionine</name>
        <dbReference type="ChEBI" id="CHEBI:59789"/>
    </ligand>
</feature>
<organism evidence="10 11">
    <name type="scientific">Natronospirillum operosum</name>
    <dbReference type="NCBI Taxonomy" id="2759953"/>
    <lineage>
        <taxon>Bacteria</taxon>
        <taxon>Pseudomonadati</taxon>
        <taxon>Pseudomonadota</taxon>
        <taxon>Gammaproteobacteria</taxon>
        <taxon>Oceanospirillales</taxon>
        <taxon>Natronospirillaceae</taxon>
        <taxon>Natronospirillum</taxon>
    </lineage>
</organism>
<evidence type="ECO:0000256" key="5">
    <source>
        <dbReference type="ARBA" id="ARBA00022694"/>
    </source>
</evidence>
<evidence type="ECO:0000256" key="3">
    <source>
        <dbReference type="ARBA" id="ARBA00022679"/>
    </source>
</evidence>
<dbReference type="PANTHER" id="PTHR43453">
    <property type="entry name" value="RRNA METHYLASE-LIKE"/>
    <property type="match status" value="1"/>
</dbReference>
<comment type="function">
    <text evidence="7">Catalyzes the 2'-O methylation of guanosine at position 18 in tRNA.</text>
</comment>
<evidence type="ECO:0000256" key="6">
    <source>
        <dbReference type="ARBA" id="ARBA00022884"/>
    </source>
</evidence>
<dbReference type="GO" id="GO:0002938">
    <property type="term" value="P:tRNA guanine ribose methylation"/>
    <property type="evidence" value="ECO:0007669"/>
    <property type="project" value="UniProtKB-UniRule"/>
</dbReference>
<evidence type="ECO:0000256" key="1">
    <source>
        <dbReference type="ARBA" id="ARBA00022555"/>
    </source>
</evidence>
<dbReference type="GO" id="GO:0000049">
    <property type="term" value="F:tRNA binding"/>
    <property type="evidence" value="ECO:0007669"/>
    <property type="project" value="UniProtKB-UniRule"/>
</dbReference>
<feature type="domain" description="RNA methyltransferase SpoU/TrmH type C-terminal" evidence="9">
    <location>
        <begin position="165"/>
        <end position="217"/>
    </location>
</feature>
<dbReference type="Gene3D" id="3.40.1280.10">
    <property type="match status" value="1"/>
</dbReference>
<feature type="domain" description="tRNA/rRNA methyltransferase SpoU type" evidence="8">
    <location>
        <begin position="20"/>
        <end position="159"/>
    </location>
</feature>
<dbReference type="SUPFAM" id="SSF75217">
    <property type="entry name" value="alpha/beta knot"/>
    <property type="match status" value="1"/>
</dbReference>
<evidence type="ECO:0000259" key="9">
    <source>
        <dbReference type="Pfam" id="PF12105"/>
    </source>
</evidence>
<keyword evidence="3 7" id="KW-0808">Transferase</keyword>
<keyword evidence="1 7" id="KW-0820">tRNA-binding</keyword>
<comment type="catalytic activity">
    <reaction evidence="7">
        <text>guanosine(18) in tRNA + S-adenosyl-L-methionine = 2'-O-methylguanosine(18) in tRNA + S-adenosyl-L-homocysteine + H(+)</text>
        <dbReference type="Rhea" id="RHEA:20077"/>
        <dbReference type="Rhea" id="RHEA-COMP:10190"/>
        <dbReference type="Rhea" id="RHEA-COMP:10192"/>
        <dbReference type="ChEBI" id="CHEBI:15378"/>
        <dbReference type="ChEBI" id="CHEBI:57856"/>
        <dbReference type="ChEBI" id="CHEBI:59789"/>
        <dbReference type="ChEBI" id="CHEBI:74269"/>
        <dbReference type="ChEBI" id="CHEBI:74445"/>
        <dbReference type="EC" id="2.1.1.34"/>
    </reaction>
</comment>
<keyword evidence="6 7" id="KW-0694">RNA-binding</keyword>
<dbReference type="OrthoDB" id="9794400at2"/>
<dbReference type="Proteomes" id="UP000297475">
    <property type="component" value="Unassembled WGS sequence"/>
</dbReference>
<dbReference type="EMBL" id="SRMF01000001">
    <property type="protein sequence ID" value="TGG95873.1"/>
    <property type="molecule type" value="Genomic_DNA"/>
</dbReference>
<evidence type="ECO:0000256" key="2">
    <source>
        <dbReference type="ARBA" id="ARBA00022603"/>
    </source>
</evidence>
<comment type="similarity">
    <text evidence="7">Belongs to the class IV-like SAM-binding methyltransferase superfamily. RNA methyltransferase TrmH family.</text>
</comment>
<dbReference type="GO" id="GO:0141100">
    <property type="term" value="F:tRNA (guanine(18)-2'-O)-methyltransferase activity"/>
    <property type="evidence" value="ECO:0007669"/>
    <property type="project" value="UniProtKB-UniRule"/>
</dbReference>
<evidence type="ECO:0000259" key="8">
    <source>
        <dbReference type="Pfam" id="PF00588"/>
    </source>
</evidence>
<sequence>MTPRRFYRIRQILDQRQPDLTVLADGIHKSQNISAILRTCDAVGINELHWIVPPGEKSGIWKRSAGGSARWVKPQRHPDSAIAVAHLQARGMVLYAAHLSPTAVDYREVDYTRPCAVVLGAEKEGVSTAVRAACSAEITIPMYGMVESFNVSVAAALILAEVRQQRERAGLYDTGSRLPKDLYERTLFEWCHPKMARFCRERNLDYPPMDADGDIAEPSAWYAQVRAERLEEKT</sequence>
<dbReference type="EC" id="2.1.1.34" evidence="7"/>
<evidence type="ECO:0000256" key="4">
    <source>
        <dbReference type="ARBA" id="ARBA00022691"/>
    </source>
</evidence>
<evidence type="ECO:0000313" key="11">
    <source>
        <dbReference type="Proteomes" id="UP000297475"/>
    </source>
</evidence>
<dbReference type="RefSeq" id="WP_135481887.1">
    <property type="nucleotide sequence ID" value="NZ_SRMF01000001.1"/>
</dbReference>
<keyword evidence="11" id="KW-1185">Reference proteome</keyword>
<dbReference type="InterPro" id="IPR001537">
    <property type="entry name" value="SpoU_MeTrfase"/>
</dbReference>
<dbReference type="AlphaFoldDB" id="A0A4Z0WJX2"/>
<accession>A0A4Z0WJX2</accession>
<keyword evidence="2 7" id="KW-0489">Methyltransferase</keyword>
<keyword evidence="5 7" id="KW-0819">tRNA processing</keyword>
<dbReference type="Pfam" id="PF00588">
    <property type="entry name" value="SpoU_methylase"/>
    <property type="match status" value="1"/>
</dbReference>
<dbReference type="CDD" id="cd18092">
    <property type="entry name" value="SpoU-like_TrmH"/>
    <property type="match status" value="1"/>
</dbReference>
<comment type="caution">
    <text evidence="7">Lacks conserved residue(s) required for the propagation of feature annotation.</text>
</comment>
<dbReference type="Pfam" id="PF12105">
    <property type="entry name" value="SpoU_methylas_C"/>
    <property type="match status" value="1"/>
</dbReference>
<keyword evidence="4 7" id="KW-0949">S-adenosyl-L-methionine</keyword>
<name>A0A4Z0WJX2_9GAMM</name>